<reference evidence="2 3" key="1">
    <citation type="journal article" date="2018" name="Biotechnol. Biofuels">
        <title>Integrative visual omics of the white-rot fungus Polyporus brumalis exposes the biotechnological potential of its oxidative enzymes for delignifying raw plant biomass.</title>
        <authorList>
            <person name="Miyauchi S."/>
            <person name="Rancon A."/>
            <person name="Drula E."/>
            <person name="Hage H."/>
            <person name="Chaduli D."/>
            <person name="Favel A."/>
            <person name="Grisel S."/>
            <person name="Henrissat B."/>
            <person name="Herpoel-Gimbert I."/>
            <person name="Ruiz-Duenas F.J."/>
            <person name="Chevret D."/>
            <person name="Hainaut M."/>
            <person name="Lin J."/>
            <person name="Wang M."/>
            <person name="Pangilinan J."/>
            <person name="Lipzen A."/>
            <person name="Lesage-Meessen L."/>
            <person name="Navarro D."/>
            <person name="Riley R."/>
            <person name="Grigoriev I.V."/>
            <person name="Zhou S."/>
            <person name="Raouche S."/>
            <person name="Rosso M.N."/>
        </authorList>
    </citation>
    <scope>NUCLEOTIDE SEQUENCE [LARGE SCALE GENOMIC DNA]</scope>
    <source>
        <strain evidence="2 3">BRFM 1820</strain>
    </source>
</reference>
<feature type="compositionally biased region" description="Basic and acidic residues" evidence="1">
    <location>
        <begin position="1"/>
        <end position="35"/>
    </location>
</feature>
<feature type="compositionally biased region" description="Basic and acidic residues" evidence="1">
    <location>
        <begin position="47"/>
        <end position="63"/>
    </location>
</feature>
<proteinExistence type="predicted"/>
<feature type="region of interest" description="Disordered" evidence="1">
    <location>
        <begin position="1"/>
        <end position="63"/>
    </location>
</feature>
<dbReference type="AlphaFoldDB" id="A0A371CLB4"/>
<evidence type="ECO:0000313" key="3">
    <source>
        <dbReference type="Proteomes" id="UP000256964"/>
    </source>
</evidence>
<dbReference type="OrthoDB" id="2755069at2759"/>
<dbReference type="Proteomes" id="UP000256964">
    <property type="component" value="Unassembled WGS sequence"/>
</dbReference>
<sequence>MGRTDSSKSTKGKGRDRDRHKSRSGKENHDSDRNHSHGSGKQAPTRDALKEMSKEELEAEVKRLHERLNADAAATSEPLEKIPKPKGVAHREYTLQEAMKLDYDTYVSVQTGVRQIAKEAGIDYSLHWRNQPLQKMADIFELARERYPELRRYAHDWATADLLKSHLRRTRCYRNPARKPNPKCLGKVGGNRRKNTRGGIVTNGPDHAGPSRARNHARNRAAPRRSQPEDSGSASDPGEGSSSGSESGDDSA</sequence>
<evidence type="ECO:0000313" key="2">
    <source>
        <dbReference type="EMBL" id="RDX41075.1"/>
    </source>
</evidence>
<evidence type="ECO:0000256" key="1">
    <source>
        <dbReference type="SAM" id="MobiDB-lite"/>
    </source>
</evidence>
<feature type="compositionally biased region" description="Low complexity" evidence="1">
    <location>
        <begin position="229"/>
        <end position="246"/>
    </location>
</feature>
<accession>A0A371CLB4</accession>
<feature type="region of interest" description="Disordered" evidence="1">
    <location>
        <begin position="173"/>
        <end position="252"/>
    </location>
</feature>
<gene>
    <name evidence="2" type="ORF">OH76DRAFT_1489789</name>
</gene>
<keyword evidence="3" id="KW-1185">Reference proteome</keyword>
<dbReference type="STRING" id="139420.A0A371CLB4"/>
<dbReference type="EMBL" id="KZ857525">
    <property type="protein sequence ID" value="RDX41075.1"/>
    <property type="molecule type" value="Genomic_DNA"/>
</dbReference>
<protein>
    <submittedName>
        <fullName evidence="2">Uncharacterized protein</fullName>
    </submittedName>
</protein>
<feature type="compositionally biased region" description="Basic residues" evidence="1">
    <location>
        <begin position="213"/>
        <end position="223"/>
    </location>
</feature>
<organism evidence="2 3">
    <name type="scientific">Lentinus brumalis</name>
    <dbReference type="NCBI Taxonomy" id="2498619"/>
    <lineage>
        <taxon>Eukaryota</taxon>
        <taxon>Fungi</taxon>
        <taxon>Dikarya</taxon>
        <taxon>Basidiomycota</taxon>
        <taxon>Agaricomycotina</taxon>
        <taxon>Agaricomycetes</taxon>
        <taxon>Polyporales</taxon>
        <taxon>Polyporaceae</taxon>
        <taxon>Lentinus</taxon>
    </lineage>
</organism>
<name>A0A371CLB4_9APHY</name>